<evidence type="ECO:0000313" key="1">
    <source>
        <dbReference type="EMBL" id="TDH39373.1"/>
    </source>
</evidence>
<dbReference type="OrthoDB" id="8081243at2"/>
<gene>
    <name evidence="1" type="ORF">E2A64_01560</name>
</gene>
<reference evidence="1 2" key="1">
    <citation type="journal article" date="2013" name="Int. J. Syst. Evol. Microbiol.">
        <title>Hoeflea suaedae sp. nov., an endophytic bacterium isolated from the root of the halophyte Suaeda maritima.</title>
        <authorList>
            <person name="Chung E.J."/>
            <person name="Park J.A."/>
            <person name="Pramanik P."/>
            <person name="Bibi F."/>
            <person name="Jeon C.O."/>
            <person name="Chung Y.R."/>
        </authorList>
    </citation>
    <scope>NUCLEOTIDE SEQUENCE [LARGE SCALE GENOMIC DNA]</scope>
    <source>
        <strain evidence="1 2">YC6898</strain>
    </source>
</reference>
<name>A0A4R5PR53_9HYPH</name>
<dbReference type="Proteomes" id="UP000295131">
    <property type="component" value="Unassembled WGS sequence"/>
</dbReference>
<evidence type="ECO:0000313" key="2">
    <source>
        <dbReference type="Proteomes" id="UP000295131"/>
    </source>
</evidence>
<accession>A0A4R5PR53</accession>
<keyword evidence="2" id="KW-1185">Reference proteome</keyword>
<sequence length="114" mass="12828">MVEASHAIIENAELVSALKFCETAQLGAGFAILHVGEEAVWLLLHFWLPGGIVSRHLWYTEIGTHEFKPAPDHLMACLWELAVIDFERRAWMETALAGRPISEYFSRTLPAQPV</sequence>
<comment type="caution">
    <text evidence="1">The sequence shown here is derived from an EMBL/GenBank/DDBJ whole genome shotgun (WGS) entry which is preliminary data.</text>
</comment>
<proteinExistence type="predicted"/>
<organism evidence="1 2">
    <name type="scientific">Pseudohoeflea suaedae</name>
    <dbReference type="NCBI Taxonomy" id="877384"/>
    <lineage>
        <taxon>Bacteria</taxon>
        <taxon>Pseudomonadati</taxon>
        <taxon>Pseudomonadota</taxon>
        <taxon>Alphaproteobacteria</taxon>
        <taxon>Hyphomicrobiales</taxon>
        <taxon>Rhizobiaceae</taxon>
        <taxon>Pseudohoeflea</taxon>
    </lineage>
</organism>
<dbReference type="AlphaFoldDB" id="A0A4R5PR53"/>
<dbReference type="EMBL" id="SMSI01000001">
    <property type="protein sequence ID" value="TDH39373.1"/>
    <property type="molecule type" value="Genomic_DNA"/>
</dbReference>
<protein>
    <submittedName>
        <fullName evidence="1">Uncharacterized protein</fullName>
    </submittedName>
</protein>